<evidence type="ECO:0000256" key="2">
    <source>
        <dbReference type="ARBA" id="ARBA00022729"/>
    </source>
</evidence>
<evidence type="ECO:0000256" key="4">
    <source>
        <dbReference type="ARBA" id="ARBA00023180"/>
    </source>
</evidence>
<organism evidence="7 8">
    <name type="scientific">Eptatretus burgeri</name>
    <name type="common">Inshore hagfish</name>
    <dbReference type="NCBI Taxonomy" id="7764"/>
    <lineage>
        <taxon>Eukaryota</taxon>
        <taxon>Metazoa</taxon>
        <taxon>Chordata</taxon>
        <taxon>Craniata</taxon>
        <taxon>Vertebrata</taxon>
        <taxon>Cyclostomata</taxon>
        <taxon>Myxini</taxon>
        <taxon>Myxiniformes</taxon>
        <taxon>Myxinidae</taxon>
        <taxon>Eptatretinae</taxon>
        <taxon>Eptatretus</taxon>
    </lineage>
</organism>
<dbReference type="Pfam" id="PF19309">
    <property type="entry name" value="Frem_N"/>
    <property type="match status" value="1"/>
</dbReference>
<evidence type="ECO:0000313" key="8">
    <source>
        <dbReference type="Proteomes" id="UP000694388"/>
    </source>
</evidence>
<dbReference type="PROSITE" id="PS51854">
    <property type="entry name" value="CSPG"/>
    <property type="match status" value="3"/>
</dbReference>
<keyword evidence="4" id="KW-0325">Glycoprotein</keyword>
<evidence type="ECO:0000256" key="1">
    <source>
        <dbReference type="ARBA" id="ARBA00022723"/>
    </source>
</evidence>
<name>A0A8C4Q787_EPTBU</name>
<dbReference type="GeneTree" id="ENSGT00940000155313"/>
<evidence type="ECO:0000259" key="6">
    <source>
        <dbReference type="Pfam" id="PF19309"/>
    </source>
</evidence>
<feature type="repeat" description="CSPG" evidence="5">
    <location>
        <begin position="295"/>
        <end position="393"/>
    </location>
</feature>
<proteinExistence type="predicted"/>
<dbReference type="InterPro" id="IPR051561">
    <property type="entry name" value="FRAS1_ECM"/>
</dbReference>
<dbReference type="Proteomes" id="UP000694388">
    <property type="component" value="Unplaced"/>
</dbReference>
<sequence length="393" mass="44446">MQHGTIACNEFLHAGLRYHHTVGRNSPNRDYVPMVVWTTDPQGHVNKREHFQLVMHIRAGTKNTAPRPSFVSMMMMEVDQFVMTAITPNMLAAEDRESKADDLIFNITSSLGENQGYFVSTDDQSQRISSFYQRDVRELKIAYKPPAVDSDHEHIFQMEFVAVDIEGEVSEPFVFMIVVRPMNTLAPIVTKNSGQLLFEGQSRPLVSTLNLQIADEDNLEDVRLWVVAGPRHGRVGILGTNRKTFSINDLDVGTVVYHHDGSETYSDNVVFCMSDGDHEVEFLFPITIVPIDDEPPVLNANTGLWLSDGTTAQISPFTLSATDVDSEDSTINFVIEDSTLHNGQLLLRQTEAPQMDSLWNYKGHEGMYEKEVMSWFQQDIVEGKLYYRHVSTP</sequence>
<keyword evidence="2" id="KW-0732">Signal</keyword>
<accession>A0A8C4Q787</accession>
<keyword evidence="1" id="KW-0479">Metal-binding</keyword>
<dbReference type="AlphaFoldDB" id="A0A8C4Q787"/>
<reference evidence="7" key="1">
    <citation type="submission" date="2025-08" db="UniProtKB">
        <authorList>
            <consortium name="Ensembl"/>
        </authorList>
    </citation>
    <scope>IDENTIFICATION</scope>
</reference>
<dbReference type="Pfam" id="PF16184">
    <property type="entry name" value="Cadherin_3"/>
    <property type="match status" value="3"/>
</dbReference>
<dbReference type="GO" id="GO:0046872">
    <property type="term" value="F:metal ion binding"/>
    <property type="evidence" value="ECO:0007669"/>
    <property type="project" value="UniProtKB-KW"/>
</dbReference>
<keyword evidence="8" id="KW-1185">Reference proteome</keyword>
<protein>
    <recommendedName>
        <fullName evidence="6">FRAS1-related extracellular matrix protein N-terminal domain-containing protein</fullName>
    </recommendedName>
</protein>
<evidence type="ECO:0000313" key="7">
    <source>
        <dbReference type="Ensembl" id="ENSEBUP00000011090.1"/>
    </source>
</evidence>
<dbReference type="Ensembl" id="ENSEBUT00000011650.1">
    <property type="protein sequence ID" value="ENSEBUP00000011090.1"/>
    <property type="gene ID" value="ENSEBUG00000007125.1"/>
</dbReference>
<feature type="domain" description="FRAS1-related extracellular matrix protein N-terminal" evidence="6">
    <location>
        <begin position="4"/>
        <end position="36"/>
    </location>
</feature>
<dbReference type="PANTHER" id="PTHR45739:SF8">
    <property type="entry name" value="FRAS1-RELATED EXTRACELLULAR MATRIX PROTEIN 1"/>
    <property type="match status" value="1"/>
</dbReference>
<feature type="repeat" description="CSPG" evidence="5">
    <location>
        <begin position="186"/>
        <end position="274"/>
    </location>
</feature>
<keyword evidence="3" id="KW-0677">Repeat</keyword>
<evidence type="ECO:0000256" key="5">
    <source>
        <dbReference type="PROSITE-ProRule" id="PRU01201"/>
    </source>
</evidence>
<reference evidence="7" key="2">
    <citation type="submission" date="2025-09" db="UniProtKB">
        <authorList>
            <consortium name="Ensembl"/>
        </authorList>
    </citation>
    <scope>IDENTIFICATION</scope>
</reference>
<evidence type="ECO:0000256" key="3">
    <source>
        <dbReference type="ARBA" id="ARBA00022737"/>
    </source>
</evidence>
<feature type="repeat" description="CSPG" evidence="5">
    <location>
        <begin position="67"/>
        <end position="163"/>
    </location>
</feature>
<dbReference type="InterPro" id="IPR039005">
    <property type="entry name" value="CSPG_rpt"/>
</dbReference>
<dbReference type="InterPro" id="IPR045658">
    <property type="entry name" value="FRAS1-rel_N"/>
</dbReference>
<dbReference type="GO" id="GO:0009653">
    <property type="term" value="P:anatomical structure morphogenesis"/>
    <property type="evidence" value="ECO:0007669"/>
    <property type="project" value="TreeGrafter"/>
</dbReference>
<dbReference type="PANTHER" id="PTHR45739">
    <property type="entry name" value="MATRIX PROTEIN, PUTATIVE-RELATED"/>
    <property type="match status" value="1"/>
</dbReference>